<sequence>MRVSPMATHAPEAGAPEAGGTAGRPRVLLAPVTITPSKPLTPSHLKGLLWTDVMFRATRQLAEVTYRSSHTTYHLCEQTLAFWEFLDRTQGDIGYDDATEEDIGRLYVAFRAEEGRAPAEDLRHYAAAVEEGWVHPAGERVLRLWTAQYAQLGLHDPGLLRHQPPRYDLETALDRLDALGMCLDQRALGGPVHLDLTRFGLPLRQLVTADGRPNYLACALRELMPMAADFDEVVLLYDTELDSDYQQLARVLTALGPSVRRVPIGRVPIDGRIRSARHGGWHDTHARALLDRARADHSDAAVRLGMRLYFIAVLGPGQQQSFRADLLRQCLVRAERLIDSAGPAVDEALTERLARHRGDHLHVNPYRLTSSLMGTRRPAPGLDLLSGVFL</sequence>
<comment type="caution">
    <text evidence="2">The sequence shown here is derived from an EMBL/GenBank/DDBJ whole genome shotgun (WGS) entry which is preliminary data.</text>
</comment>
<dbReference type="Proteomes" id="UP001180531">
    <property type="component" value="Unassembled WGS sequence"/>
</dbReference>
<reference evidence="2" key="1">
    <citation type="submission" date="2024-05" db="EMBL/GenBank/DDBJ databases">
        <title>30 novel species of actinomycetes from the DSMZ collection.</title>
        <authorList>
            <person name="Nouioui I."/>
        </authorList>
    </citation>
    <scope>NUCLEOTIDE SEQUENCE</scope>
    <source>
        <strain evidence="2">DSM 40473</strain>
    </source>
</reference>
<evidence type="ECO:0000256" key="1">
    <source>
        <dbReference type="SAM" id="MobiDB-lite"/>
    </source>
</evidence>
<feature type="compositionally biased region" description="Low complexity" evidence="1">
    <location>
        <begin position="7"/>
        <end position="19"/>
    </location>
</feature>
<dbReference type="EMBL" id="JAVRFI010000005">
    <property type="protein sequence ID" value="MDT0449469.1"/>
    <property type="molecule type" value="Genomic_DNA"/>
</dbReference>
<accession>A0ABU2SKG0</accession>
<evidence type="ECO:0000313" key="2">
    <source>
        <dbReference type="EMBL" id="MDT0449469.1"/>
    </source>
</evidence>
<proteinExistence type="predicted"/>
<dbReference type="RefSeq" id="WP_311609805.1">
    <property type="nucleotide sequence ID" value="NZ_JAVRFI010000005.1"/>
</dbReference>
<gene>
    <name evidence="2" type="ORF">RM609_10325</name>
</gene>
<name>A0ABU2SKG0_9ACTN</name>
<evidence type="ECO:0000313" key="3">
    <source>
        <dbReference type="Proteomes" id="UP001180531"/>
    </source>
</evidence>
<protein>
    <submittedName>
        <fullName evidence="2">Uncharacterized protein</fullName>
    </submittedName>
</protein>
<feature type="region of interest" description="Disordered" evidence="1">
    <location>
        <begin position="1"/>
        <end position="24"/>
    </location>
</feature>
<keyword evidence="3" id="KW-1185">Reference proteome</keyword>
<organism evidence="2 3">
    <name type="scientific">Streptomyces hesseae</name>
    <dbReference type="NCBI Taxonomy" id="3075519"/>
    <lineage>
        <taxon>Bacteria</taxon>
        <taxon>Bacillati</taxon>
        <taxon>Actinomycetota</taxon>
        <taxon>Actinomycetes</taxon>
        <taxon>Kitasatosporales</taxon>
        <taxon>Streptomycetaceae</taxon>
        <taxon>Streptomyces</taxon>
    </lineage>
</organism>